<dbReference type="GO" id="GO:0006355">
    <property type="term" value="P:regulation of DNA-templated transcription"/>
    <property type="evidence" value="ECO:0007669"/>
    <property type="project" value="InterPro"/>
</dbReference>
<dbReference type="OrthoDB" id="9813552at2"/>
<name>A0A2X3VG62_9STRE</name>
<dbReference type="InterPro" id="IPR036634">
    <property type="entry name" value="PRD_sf"/>
</dbReference>
<dbReference type="PROSITE" id="PS51372">
    <property type="entry name" value="PRD_2"/>
    <property type="match status" value="2"/>
</dbReference>
<accession>A0A2X3VG62</accession>
<dbReference type="RefSeq" id="WP_018029877.1">
    <property type="nucleotide sequence ID" value="NZ_LS483343.1"/>
</dbReference>
<dbReference type="Pfam" id="PF00874">
    <property type="entry name" value="PRD"/>
    <property type="match status" value="2"/>
</dbReference>
<feature type="domain" description="PRD" evidence="2">
    <location>
        <begin position="66"/>
        <end position="171"/>
    </location>
</feature>
<evidence type="ECO:0000256" key="1">
    <source>
        <dbReference type="ARBA" id="ARBA00022737"/>
    </source>
</evidence>
<dbReference type="GO" id="GO:0003723">
    <property type="term" value="F:RNA binding"/>
    <property type="evidence" value="ECO:0007669"/>
    <property type="project" value="InterPro"/>
</dbReference>
<evidence type="ECO:0000313" key="3">
    <source>
        <dbReference type="EMBL" id="SQF40450.1"/>
    </source>
</evidence>
<keyword evidence="4" id="KW-1185">Reference proteome</keyword>
<dbReference type="PANTHER" id="PTHR30185">
    <property type="entry name" value="CRYPTIC BETA-GLUCOSIDE BGL OPERON ANTITERMINATOR"/>
    <property type="match status" value="1"/>
</dbReference>
<keyword evidence="1" id="KW-0677">Repeat</keyword>
<dbReference type="SUPFAM" id="SSF50151">
    <property type="entry name" value="SacY-like RNA-binding domain"/>
    <property type="match status" value="1"/>
</dbReference>
<dbReference type="Pfam" id="PF03123">
    <property type="entry name" value="CAT_RBD"/>
    <property type="match status" value="1"/>
</dbReference>
<dbReference type="SUPFAM" id="SSF63520">
    <property type="entry name" value="PTS-regulatory domain, PRD"/>
    <property type="match status" value="2"/>
</dbReference>
<dbReference type="AlphaFoldDB" id="A0A2X3VG62"/>
<dbReference type="Gene3D" id="2.30.24.10">
    <property type="entry name" value="CAT RNA-binding domain"/>
    <property type="match status" value="1"/>
</dbReference>
<gene>
    <name evidence="3" type="primary">licT_2</name>
    <name evidence="3" type="ORF">NCTC12278_01019</name>
</gene>
<dbReference type="InterPro" id="IPR050661">
    <property type="entry name" value="BglG_antiterminators"/>
</dbReference>
<evidence type="ECO:0000313" key="4">
    <source>
        <dbReference type="Proteomes" id="UP000249495"/>
    </source>
</evidence>
<dbReference type="STRING" id="1123303.GCA_000372425_00547"/>
<dbReference type="Proteomes" id="UP000249495">
    <property type="component" value="Chromosome 1"/>
</dbReference>
<sequence length="278" mass="32344">MLKIDKVYNNNVVQASNTEGEELIVMGRGLGFQKKPGDILDSDRIEKTFILQNDQQLIDLKQIFDALSHDEIQLINQLIRRAEVVLDTSFELSLYVALADHLHFALERTEQGLTIENPLAWEIRKFYPKEYQLGLEALVLIEERLGQKLGHSEASSIALHFVNAQNNRAIDKESYAISRLVTQILDIVRLHFSFEMDEEDTSYHRFATHVQYFAQRVINGLVQGGNDAFLYEQVKDNYPQSFACTQKIKRFISESYQFEMSKDEQVYLTIHIQRLKRR</sequence>
<dbReference type="PANTHER" id="PTHR30185:SF15">
    <property type="entry name" value="CRYPTIC BETA-GLUCOSIDE BGL OPERON ANTITERMINATOR"/>
    <property type="match status" value="1"/>
</dbReference>
<dbReference type="EMBL" id="LS483343">
    <property type="protein sequence ID" value="SQF40450.1"/>
    <property type="molecule type" value="Genomic_DNA"/>
</dbReference>
<dbReference type="NCBIfam" id="NF046042">
    <property type="entry name" value="LicT"/>
    <property type="match status" value="1"/>
</dbReference>
<dbReference type="InterPro" id="IPR036650">
    <property type="entry name" value="CAT_RNA-bd_dom_sf"/>
</dbReference>
<reference evidence="3 4" key="1">
    <citation type="submission" date="2018-06" db="EMBL/GenBank/DDBJ databases">
        <authorList>
            <consortium name="Pathogen Informatics"/>
            <person name="Doyle S."/>
        </authorList>
    </citation>
    <scope>NUCLEOTIDE SEQUENCE [LARGE SCALE GENOMIC DNA]</scope>
    <source>
        <strain evidence="3 4">NCTC12278</strain>
    </source>
</reference>
<dbReference type="Gene3D" id="1.10.1790.10">
    <property type="entry name" value="PRD domain"/>
    <property type="match status" value="2"/>
</dbReference>
<evidence type="ECO:0000259" key="2">
    <source>
        <dbReference type="PROSITE" id="PS51372"/>
    </source>
</evidence>
<dbReference type="SMART" id="SM01061">
    <property type="entry name" value="CAT_RBD"/>
    <property type="match status" value="1"/>
</dbReference>
<dbReference type="KEGG" id="sfer:NCTC12278_01019"/>
<dbReference type="InterPro" id="IPR011608">
    <property type="entry name" value="PRD"/>
</dbReference>
<dbReference type="InterPro" id="IPR004341">
    <property type="entry name" value="CAT_RNA-bd_dom"/>
</dbReference>
<protein>
    <submittedName>
        <fullName evidence="3">Transcriptional antiterminator BglG</fullName>
    </submittedName>
</protein>
<organism evidence="3 4">
    <name type="scientific">Streptococcus ferus</name>
    <dbReference type="NCBI Taxonomy" id="1345"/>
    <lineage>
        <taxon>Bacteria</taxon>
        <taxon>Bacillati</taxon>
        <taxon>Bacillota</taxon>
        <taxon>Bacilli</taxon>
        <taxon>Lactobacillales</taxon>
        <taxon>Streptococcaceae</taxon>
        <taxon>Streptococcus</taxon>
    </lineage>
</organism>
<proteinExistence type="predicted"/>
<feature type="domain" description="PRD" evidence="2">
    <location>
        <begin position="172"/>
        <end position="278"/>
    </location>
</feature>